<organism evidence="3 4">
    <name type="scientific">Marinobacterium aestuarii</name>
    <dbReference type="NCBI Taxonomy" id="1821621"/>
    <lineage>
        <taxon>Bacteria</taxon>
        <taxon>Pseudomonadati</taxon>
        <taxon>Pseudomonadota</taxon>
        <taxon>Gammaproteobacteria</taxon>
        <taxon>Oceanospirillales</taxon>
        <taxon>Oceanospirillaceae</taxon>
        <taxon>Marinobacterium</taxon>
    </lineage>
</organism>
<evidence type="ECO:0000259" key="2">
    <source>
        <dbReference type="Pfam" id="PF01557"/>
    </source>
</evidence>
<dbReference type="RefSeq" id="WP_067379682.1">
    <property type="nucleotide sequence ID" value="NZ_CP015839.1"/>
</dbReference>
<dbReference type="InterPro" id="IPR036663">
    <property type="entry name" value="Fumarylacetoacetase_C_sf"/>
</dbReference>
<dbReference type="Pfam" id="PF01557">
    <property type="entry name" value="FAA_hydrolase"/>
    <property type="match status" value="1"/>
</dbReference>
<dbReference type="PANTHER" id="PTHR30143">
    <property type="entry name" value="ACID HYDRATASE"/>
    <property type="match status" value="1"/>
</dbReference>
<dbReference type="STRING" id="1821621.A8C75_06475"/>
<keyword evidence="4" id="KW-1185">Reference proteome</keyword>
<protein>
    <recommendedName>
        <fullName evidence="2">Fumarylacetoacetase-like C-terminal domain-containing protein</fullName>
    </recommendedName>
</protein>
<reference evidence="3 4" key="2">
    <citation type="journal article" date="2018" name="Int. J. Syst. Evol. Microbiol.">
        <title>Marinobacterium aestuarii sp. nov., a benzene-degrading marine bacterium isolated from estuary sediment.</title>
        <authorList>
            <person name="Bae S.S."/>
            <person name="Jung J."/>
            <person name="Chung D."/>
            <person name="Baek K."/>
        </authorList>
    </citation>
    <scope>NUCLEOTIDE SEQUENCE [LARGE SCALE GENOMIC DNA]</scope>
    <source>
        <strain evidence="3 4">ST58-10</strain>
    </source>
</reference>
<dbReference type="GO" id="GO:0005737">
    <property type="term" value="C:cytoplasm"/>
    <property type="evidence" value="ECO:0007669"/>
    <property type="project" value="TreeGrafter"/>
</dbReference>
<dbReference type="EMBL" id="CP015839">
    <property type="protein sequence ID" value="ANG62173.1"/>
    <property type="molecule type" value="Genomic_DNA"/>
</dbReference>
<dbReference type="KEGG" id="mars:A8C75_06475"/>
<accession>A0A1A9EXB6</accession>
<gene>
    <name evidence="3" type="ORF">A8C75_06475</name>
</gene>
<feature type="domain" description="Fumarylacetoacetase-like C-terminal" evidence="2">
    <location>
        <begin position="90"/>
        <end position="256"/>
    </location>
</feature>
<dbReference type="OrthoDB" id="9792137at2"/>
<dbReference type="Gene3D" id="3.90.850.10">
    <property type="entry name" value="Fumarylacetoacetase-like, C-terminal domain"/>
    <property type="match status" value="1"/>
</dbReference>
<dbReference type="AlphaFoldDB" id="A0A1A9EXB6"/>
<proteinExistence type="predicted"/>
<reference evidence="4" key="1">
    <citation type="submission" date="2016-05" db="EMBL/GenBank/DDBJ databases">
        <authorList>
            <person name="Baek K."/>
            <person name="Yang S.-J."/>
        </authorList>
    </citation>
    <scope>NUCLEOTIDE SEQUENCE [LARGE SCALE GENOMIC DNA]</scope>
    <source>
        <strain evidence="4">ST58-10</strain>
    </source>
</reference>
<evidence type="ECO:0000313" key="3">
    <source>
        <dbReference type="EMBL" id="ANG62173.1"/>
    </source>
</evidence>
<dbReference type="GO" id="GO:0008684">
    <property type="term" value="F:2-oxopent-4-enoate hydratase activity"/>
    <property type="evidence" value="ECO:0007669"/>
    <property type="project" value="TreeGrafter"/>
</dbReference>
<evidence type="ECO:0000313" key="4">
    <source>
        <dbReference type="Proteomes" id="UP000078070"/>
    </source>
</evidence>
<dbReference type="InterPro" id="IPR050772">
    <property type="entry name" value="Hydratase-Decarb/MhpD_sf"/>
</dbReference>
<evidence type="ECO:0000256" key="1">
    <source>
        <dbReference type="ARBA" id="ARBA00023239"/>
    </source>
</evidence>
<dbReference type="Proteomes" id="UP000078070">
    <property type="component" value="Chromosome"/>
</dbReference>
<dbReference type="InterPro" id="IPR011234">
    <property type="entry name" value="Fumarylacetoacetase-like_C"/>
</dbReference>
<name>A0A1A9EXB6_9GAMM</name>
<keyword evidence="1" id="KW-0456">Lyase</keyword>
<dbReference type="SUPFAM" id="SSF56529">
    <property type="entry name" value="FAH"/>
    <property type="match status" value="1"/>
</dbReference>
<dbReference type="PANTHER" id="PTHR30143:SF0">
    <property type="entry name" value="2-KETO-4-PENTENOATE HYDRATASE"/>
    <property type="match status" value="1"/>
</dbReference>
<sequence>MSLTAQQIEQAAAPLIRARLEHTQLSELPSGCTPDSYQDAYAIQDAVCHALWLNRGLRINAWKAGAANASVTPFVAPIPPDRVFDNHSTLAAADFHEIGAEAELAYRLGRDLPARDAPYSEAEVRSAIDGIQVTIEIIDSRMRHWREQTAFWQLADSQMNGALIVGDLYADWQNIDHSQQQALLLVDGSEHVSATASNTVGDPFNIMTAAVNATVQRFGGLRAGDLFSAGSWTGTCFVEPGCEIIARFPGIGDTRVSIS</sequence>